<dbReference type="PROSITE" id="PS50888">
    <property type="entry name" value="BHLH"/>
    <property type="match status" value="1"/>
</dbReference>
<dbReference type="GO" id="GO:0006357">
    <property type="term" value="P:regulation of transcription by RNA polymerase II"/>
    <property type="evidence" value="ECO:0000318"/>
    <property type="project" value="GO_Central"/>
</dbReference>
<dbReference type="InterPro" id="IPR036638">
    <property type="entry name" value="HLH_DNA-bd_sf"/>
</dbReference>
<evidence type="ECO:0000256" key="1">
    <source>
        <dbReference type="ARBA" id="ARBA00004123"/>
    </source>
</evidence>
<feature type="coiled-coil region" evidence="5">
    <location>
        <begin position="51"/>
        <end position="78"/>
    </location>
</feature>
<evidence type="ECO:0000256" key="2">
    <source>
        <dbReference type="ARBA" id="ARBA00023015"/>
    </source>
</evidence>
<dbReference type="AlphaFoldDB" id="A0A061E647"/>
<dbReference type="PANTHER" id="PTHR13935">
    <property type="entry name" value="ACHAETE-SCUTE TRANSCRIPTION FACTOR-RELATED"/>
    <property type="match status" value="1"/>
</dbReference>
<keyword evidence="2" id="KW-0805">Transcription regulation</keyword>
<evidence type="ECO:0000256" key="3">
    <source>
        <dbReference type="ARBA" id="ARBA00023163"/>
    </source>
</evidence>
<evidence type="ECO:0000313" key="7">
    <source>
        <dbReference type="EMBL" id="EOY00456.1"/>
    </source>
</evidence>
<evidence type="ECO:0000259" key="6">
    <source>
        <dbReference type="PROSITE" id="PS50888"/>
    </source>
</evidence>
<accession>A0A061E647</accession>
<dbReference type="GO" id="GO:0046983">
    <property type="term" value="F:protein dimerization activity"/>
    <property type="evidence" value="ECO:0007669"/>
    <property type="project" value="InterPro"/>
</dbReference>
<dbReference type="FunCoup" id="A0A061E647">
    <property type="interactions" value="69"/>
</dbReference>
<dbReference type="SMART" id="SM00353">
    <property type="entry name" value="HLH"/>
    <property type="match status" value="1"/>
</dbReference>
<keyword evidence="5" id="KW-0175">Coiled coil</keyword>
<feature type="domain" description="BHLH" evidence="6">
    <location>
        <begin position="11"/>
        <end position="61"/>
    </location>
</feature>
<dbReference type="EMBL" id="CM001880">
    <property type="protein sequence ID" value="EOY00456.1"/>
    <property type="molecule type" value="Genomic_DNA"/>
</dbReference>
<keyword evidence="3" id="KW-0804">Transcription</keyword>
<sequence>MDTGAASGSSSSKINRTLVEKERRMRLRNLYSQLSSLLPPQPRKMSTHDVLEQATLYINQLRKRVEELKQMKLQLQECEGATETTSGPTISPVINISDLDSTLEVNLITGWDGKFKLSDIIKVLMEEGAEVKTVAANHNAGDRTIYSICCRAINSRIGIATSRVQERLQDLIS</sequence>
<protein>
    <submittedName>
        <fullName evidence="7">Basic helix-loop-helix DNA-binding superfamily protein, putative</fullName>
    </submittedName>
</protein>
<evidence type="ECO:0000313" key="8">
    <source>
        <dbReference type="Proteomes" id="UP000026915"/>
    </source>
</evidence>
<evidence type="ECO:0000256" key="5">
    <source>
        <dbReference type="SAM" id="Coils"/>
    </source>
</evidence>
<dbReference type="Proteomes" id="UP000026915">
    <property type="component" value="Chromosome 2"/>
</dbReference>
<keyword evidence="8" id="KW-1185">Reference proteome</keyword>
<evidence type="ECO:0000256" key="4">
    <source>
        <dbReference type="ARBA" id="ARBA00023242"/>
    </source>
</evidence>
<dbReference type="InterPro" id="IPR015660">
    <property type="entry name" value="MASH1/Ascl1a-like"/>
</dbReference>
<dbReference type="SUPFAM" id="SSF47459">
    <property type="entry name" value="HLH, helix-loop-helix DNA-binding domain"/>
    <property type="match status" value="1"/>
</dbReference>
<dbReference type="Gene3D" id="4.10.280.10">
    <property type="entry name" value="Helix-loop-helix DNA-binding domain"/>
    <property type="match status" value="1"/>
</dbReference>
<name>A0A061E647_THECC</name>
<dbReference type="InterPro" id="IPR011598">
    <property type="entry name" value="bHLH_dom"/>
</dbReference>
<keyword evidence="7" id="KW-0238">DNA-binding</keyword>
<dbReference type="OMA" id="MNANTQK"/>
<dbReference type="GO" id="GO:0090575">
    <property type="term" value="C:RNA polymerase II transcription regulator complex"/>
    <property type="evidence" value="ECO:0000318"/>
    <property type="project" value="GO_Central"/>
</dbReference>
<dbReference type="GO" id="GO:0000977">
    <property type="term" value="F:RNA polymerase II transcription regulatory region sequence-specific DNA binding"/>
    <property type="evidence" value="ECO:0000318"/>
    <property type="project" value="GO_Central"/>
</dbReference>
<comment type="subcellular location">
    <subcellularLocation>
        <location evidence="1">Nucleus</location>
    </subcellularLocation>
</comment>
<dbReference type="Pfam" id="PF00010">
    <property type="entry name" value="HLH"/>
    <property type="match status" value="1"/>
</dbReference>
<reference evidence="7 8" key="1">
    <citation type="journal article" date="2013" name="Genome Biol.">
        <title>The genome sequence of the most widely cultivated cacao type and its use to identify candidate genes regulating pod color.</title>
        <authorList>
            <person name="Motamayor J.C."/>
            <person name="Mockaitis K."/>
            <person name="Schmutz J."/>
            <person name="Haiminen N."/>
            <person name="Iii D.L."/>
            <person name="Cornejo O."/>
            <person name="Findley S.D."/>
            <person name="Zheng P."/>
            <person name="Utro F."/>
            <person name="Royaert S."/>
            <person name="Saski C."/>
            <person name="Jenkins J."/>
            <person name="Podicheti R."/>
            <person name="Zhao M."/>
            <person name="Scheffler B.E."/>
            <person name="Stack J.C."/>
            <person name="Feltus F.A."/>
            <person name="Mustiga G.M."/>
            <person name="Amores F."/>
            <person name="Phillips W."/>
            <person name="Marelli J.P."/>
            <person name="May G.D."/>
            <person name="Shapiro H."/>
            <person name="Ma J."/>
            <person name="Bustamante C.D."/>
            <person name="Schnell R.J."/>
            <person name="Main D."/>
            <person name="Gilbert D."/>
            <person name="Parida L."/>
            <person name="Kuhn D.N."/>
        </authorList>
    </citation>
    <scope>NUCLEOTIDE SEQUENCE [LARGE SCALE GENOMIC DNA]</scope>
    <source>
        <strain evidence="8">cv. Matina 1-6</strain>
    </source>
</reference>
<proteinExistence type="predicted"/>
<dbReference type="Gramene" id="EOY00456">
    <property type="protein sequence ID" value="EOY00456"/>
    <property type="gene ID" value="TCM_010319"/>
</dbReference>
<dbReference type="PANTHER" id="PTHR13935:SF118">
    <property type="entry name" value="BHLH DOMAIN-CONTAINING PROTEIN"/>
    <property type="match status" value="1"/>
</dbReference>
<dbReference type="GO" id="GO:0000981">
    <property type="term" value="F:DNA-binding transcription factor activity, RNA polymerase II-specific"/>
    <property type="evidence" value="ECO:0000318"/>
    <property type="project" value="GO_Central"/>
</dbReference>
<dbReference type="eggNOG" id="ENOG502STRJ">
    <property type="taxonomic scope" value="Eukaryota"/>
</dbReference>
<keyword evidence="4" id="KW-0539">Nucleus</keyword>
<organism evidence="7 8">
    <name type="scientific">Theobroma cacao</name>
    <name type="common">Cacao</name>
    <name type="synonym">Cocoa</name>
    <dbReference type="NCBI Taxonomy" id="3641"/>
    <lineage>
        <taxon>Eukaryota</taxon>
        <taxon>Viridiplantae</taxon>
        <taxon>Streptophyta</taxon>
        <taxon>Embryophyta</taxon>
        <taxon>Tracheophyta</taxon>
        <taxon>Spermatophyta</taxon>
        <taxon>Magnoliopsida</taxon>
        <taxon>eudicotyledons</taxon>
        <taxon>Gunneridae</taxon>
        <taxon>Pentapetalae</taxon>
        <taxon>rosids</taxon>
        <taxon>malvids</taxon>
        <taxon>Malvales</taxon>
        <taxon>Malvaceae</taxon>
        <taxon>Byttnerioideae</taxon>
        <taxon>Theobroma</taxon>
    </lineage>
</organism>
<dbReference type="HOGENOM" id="CLU_083174_1_1_1"/>
<dbReference type="STRING" id="3641.A0A061E647"/>
<dbReference type="InParanoid" id="A0A061E647"/>
<gene>
    <name evidence="7" type="ORF">TCM_010319</name>
</gene>